<organism evidence="1 2">
    <name type="scientific">Fasciolopsis buskii</name>
    <dbReference type="NCBI Taxonomy" id="27845"/>
    <lineage>
        <taxon>Eukaryota</taxon>
        <taxon>Metazoa</taxon>
        <taxon>Spiralia</taxon>
        <taxon>Lophotrochozoa</taxon>
        <taxon>Platyhelminthes</taxon>
        <taxon>Trematoda</taxon>
        <taxon>Digenea</taxon>
        <taxon>Plagiorchiida</taxon>
        <taxon>Echinostomata</taxon>
        <taxon>Echinostomatoidea</taxon>
        <taxon>Fasciolidae</taxon>
        <taxon>Fasciolopsis</taxon>
    </lineage>
</organism>
<dbReference type="SUPFAM" id="SSF51735">
    <property type="entry name" value="NAD(P)-binding Rossmann-fold domains"/>
    <property type="match status" value="1"/>
</dbReference>
<keyword evidence="2" id="KW-1185">Reference proteome</keyword>
<proteinExistence type="predicted"/>
<dbReference type="OrthoDB" id="5327538at2759"/>
<gene>
    <name evidence="1" type="ORF">FBUS_01271</name>
</gene>
<reference evidence="1" key="1">
    <citation type="submission" date="2019-05" db="EMBL/GenBank/DDBJ databases">
        <title>Annotation for the trematode Fasciolopsis buski.</title>
        <authorList>
            <person name="Choi Y.-J."/>
        </authorList>
    </citation>
    <scope>NUCLEOTIDE SEQUENCE</scope>
    <source>
        <strain evidence="1">HT</strain>
        <tissue evidence="1">Whole worm</tissue>
    </source>
</reference>
<accession>A0A8E0VPP6</accession>
<dbReference type="PRINTS" id="PR00081">
    <property type="entry name" value="GDHRDH"/>
</dbReference>
<dbReference type="InterPro" id="IPR036291">
    <property type="entry name" value="NAD(P)-bd_dom_sf"/>
</dbReference>
<dbReference type="Proteomes" id="UP000728185">
    <property type="component" value="Unassembled WGS sequence"/>
</dbReference>
<comment type="caution">
    <text evidence="1">The sequence shown here is derived from an EMBL/GenBank/DDBJ whole genome shotgun (WGS) entry which is preliminary data.</text>
</comment>
<dbReference type="Gene3D" id="3.40.50.720">
    <property type="entry name" value="NAD(P)-binding Rossmann-like Domain"/>
    <property type="match status" value="1"/>
</dbReference>
<evidence type="ECO:0000313" key="2">
    <source>
        <dbReference type="Proteomes" id="UP000728185"/>
    </source>
</evidence>
<dbReference type="EMBL" id="LUCM01002370">
    <property type="protein sequence ID" value="KAA0197443.1"/>
    <property type="molecule type" value="Genomic_DNA"/>
</dbReference>
<evidence type="ECO:0000313" key="1">
    <source>
        <dbReference type="EMBL" id="KAA0197443.1"/>
    </source>
</evidence>
<dbReference type="InterPro" id="IPR002347">
    <property type="entry name" value="SDR_fam"/>
</dbReference>
<sequence>MTSLSVFHFTSLIIPFLNSNLAGKTIFITGGSRGIGRSIALRCARDGAKIVIAAKTTEPHSKLPGTIYSVASEIENVGGKALPCAVDVRFEDQVRDAVERSVKAFGGIDILVNNASAISLTNTTSTEMKVYDLLMDINARGTFLW</sequence>
<protein>
    <submittedName>
        <fullName evidence="1">Short-chain dehydrogenase</fullName>
    </submittedName>
</protein>
<dbReference type="PANTHER" id="PTHR42808">
    <property type="entry name" value="HYDROXYSTEROID DEHYDROGENASE-LIKE PROTEIN 2"/>
    <property type="match status" value="1"/>
</dbReference>
<dbReference type="GO" id="GO:0005739">
    <property type="term" value="C:mitochondrion"/>
    <property type="evidence" value="ECO:0007669"/>
    <property type="project" value="TreeGrafter"/>
</dbReference>
<dbReference type="PANTHER" id="PTHR42808:SF3">
    <property type="entry name" value="HYDROXYSTEROID DEHYDROGENASE-LIKE PROTEIN 2"/>
    <property type="match status" value="1"/>
</dbReference>
<dbReference type="AlphaFoldDB" id="A0A8E0VPP6"/>
<dbReference type="InterPro" id="IPR051935">
    <property type="entry name" value="HSDL2"/>
</dbReference>
<dbReference type="Pfam" id="PF00106">
    <property type="entry name" value="adh_short"/>
    <property type="match status" value="1"/>
</dbReference>
<name>A0A8E0VPP6_9TREM</name>